<dbReference type="EMBL" id="KB445551">
    <property type="protein sequence ID" value="EMD00016.1"/>
    <property type="molecule type" value="Genomic_DNA"/>
</dbReference>
<dbReference type="KEGG" id="bcom:BAUCODRAFT_361176"/>
<dbReference type="GeneID" id="19112877"/>
<keyword evidence="3" id="KW-1185">Reference proteome</keyword>
<dbReference type="RefSeq" id="XP_007672516.1">
    <property type="nucleotide sequence ID" value="XM_007674326.1"/>
</dbReference>
<protein>
    <recommendedName>
        <fullName evidence="4">Mitochondrial glyco protein</fullName>
    </recommendedName>
</protein>
<dbReference type="InterPro" id="IPR003428">
    <property type="entry name" value="MAM33"/>
</dbReference>
<accession>M2NLK2</accession>
<dbReference type="GO" id="GO:0042256">
    <property type="term" value="P:cytosolic ribosome assembly"/>
    <property type="evidence" value="ECO:0007669"/>
    <property type="project" value="TreeGrafter"/>
</dbReference>
<feature type="compositionally biased region" description="Polar residues" evidence="1">
    <location>
        <begin position="77"/>
        <end position="92"/>
    </location>
</feature>
<evidence type="ECO:0000256" key="1">
    <source>
        <dbReference type="SAM" id="MobiDB-lite"/>
    </source>
</evidence>
<feature type="compositionally biased region" description="Polar residues" evidence="1">
    <location>
        <begin position="155"/>
        <end position="176"/>
    </location>
</feature>
<dbReference type="eggNOG" id="KOG2536">
    <property type="taxonomic scope" value="Eukaryota"/>
</dbReference>
<sequence>MLCLRAFARSAPRATSRIASYSARSALRPATRQTALRSSRTCSLPRYFSISLPRFDDASQELAAKLNQEIQLESEESSTPAESDSNISNFLGQNPHWTVHDVQGEQEVMLTRKYEDEDITVAFNIMDFNTPMMEGAQQDDEMDDALMDEEDESVESAQSGGANTKGSVNQGRTSGGNVKVAPEDRIAPADRDELRNSEDDQAGDEGSAAFAANVNVLIQRQNKGALRINLVADNGVFSITGVTHIPDNKVNNNKSASEILREQPEALYTGPPFAQLDEEVQSLFESYLDVRGINTALALFVPEYIDTKEQKEYLGWLGRVKEFVE</sequence>
<dbReference type="AlphaFoldDB" id="M2NLK2"/>
<dbReference type="GO" id="GO:0005759">
    <property type="term" value="C:mitochondrial matrix"/>
    <property type="evidence" value="ECO:0007669"/>
    <property type="project" value="InterPro"/>
</dbReference>
<dbReference type="HOGENOM" id="CLU_072692_0_0_1"/>
<dbReference type="Pfam" id="PF02330">
    <property type="entry name" value="MAM33"/>
    <property type="match status" value="1"/>
</dbReference>
<evidence type="ECO:0000313" key="2">
    <source>
        <dbReference type="EMBL" id="EMD00016.1"/>
    </source>
</evidence>
<dbReference type="Proteomes" id="UP000011761">
    <property type="component" value="Unassembled WGS sequence"/>
</dbReference>
<dbReference type="PANTHER" id="PTHR10826:SF1">
    <property type="entry name" value="COMPLEMENT COMPONENT 1 Q SUBCOMPONENT-BINDING PROTEIN, MITOCHONDRIAL"/>
    <property type="match status" value="1"/>
</dbReference>
<feature type="region of interest" description="Disordered" evidence="1">
    <location>
        <begin position="73"/>
        <end position="92"/>
    </location>
</feature>
<name>M2NLK2_BAUPA</name>
<reference evidence="2 3" key="1">
    <citation type="journal article" date="2012" name="PLoS Pathog.">
        <title>Diverse lifestyles and strategies of plant pathogenesis encoded in the genomes of eighteen Dothideomycetes fungi.</title>
        <authorList>
            <person name="Ohm R.A."/>
            <person name="Feau N."/>
            <person name="Henrissat B."/>
            <person name="Schoch C.L."/>
            <person name="Horwitz B.A."/>
            <person name="Barry K.W."/>
            <person name="Condon B.J."/>
            <person name="Copeland A.C."/>
            <person name="Dhillon B."/>
            <person name="Glaser F."/>
            <person name="Hesse C.N."/>
            <person name="Kosti I."/>
            <person name="LaButti K."/>
            <person name="Lindquist E.A."/>
            <person name="Lucas S."/>
            <person name="Salamov A.A."/>
            <person name="Bradshaw R.E."/>
            <person name="Ciuffetti L."/>
            <person name="Hamelin R.C."/>
            <person name="Kema G.H.J."/>
            <person name="Lawrence C."/>
            <person name="Scott J.A."/>
            <person name="Spatafora J.W."/>
            <person name="Turgeon B.G."/>
            <person name="de Wit P.J.G.M."/>
            <person name="Zhong S."/>
            <person name="Goodwin S.B."/>
            <person name="Grigoriev I.V."/>
        </authorList>
    </citation>
    <scope>NUCLEOTIDE SEQUENCE [LARGE SCALE GENOMIC DNA]</scope>
    <source>
        <strain evidence="2 3">UAMH 10762</strain>
    </source>
</reference>
<dbReference type="OMA" id="RWLNNVK"/>
<gene>
    <name evidence="2" type="ORF">BAUCODRAFT_361176</name>
</gene>
<evidence type="ECO:0008006" key="4">
    <source>
        <dbReference type="Google" id="ProtNLM"/>
    </source>
</evidence>
<proteinExistence type="predicted"/>
<dbReference type="SUPFAM" id="SSF54529">
    <property type="entry name" value="Mitochondrial glycoprotein MAM33-like"/>
    <property type="match status" value="1"/>
</dbReference>
<dbReference type="STRING" id="717646.M2NLK2"/>
<feature type="compositionally biased region" description="Basic and acidic residues" evidence="1">
    <location>
        <begin position="181"/>
        <end position="198"/>
    </location>
</feature>
<dbReference type="PANTHER" id="PTHR10826">
    <property type="entry name" value="COMPLEMENT COMPONENT 1"/>
    <property type="match status" value="1"/>
</dbReference>
<dbReference type="Gene3D" id="3.10.280.10">
    <property type="entry name" value="Mitochondrial glycoprotein"/>
    <property type="match status" value="1"/>
</dbReference>
<feature type="region of interest" description="Disordered" evidence="1">
    <location>
        <begin position="148"/>
        <end position="205"/>
    </location>
</feature>
<dbReference type="InterPro" id="IPR036561">
    <property type="entry name" value="MAM33_sf"/>
</dbReference>
<organism evidence="2 3">
    <name type="scientific">Baudoinia panamericana (strain UAMH 10762)</name>
    <name type="common">Angels' share fungus</name>
    <name type="synonym">Baudoinia compniacensis (strain UAMH 10762)</name>
    <dbReference type="NCBI Taxonomy" id="717646"/>
    <lineage>
        <taxon>Eukaryota</taxon>
        <taxon>Fungi</taxon>
        <taxon>Dikarya</taxon>
        <taxon>Ascomycota</taxon>
        <taxon>Pezizomycotina</taxon>
        <taxon>Dothideomycetes</taxon>
        <taxon>Dothideomycetidae</taxon>
        <taxon>Mycosphaerellales</taxon>
        <taxon>Teratosphaeriaceae</taxon>
        <taxon>Baudoinia</taxon>
    </lineage>
</organism>
<dbReference type="OrthoDB" id="278212at2759"/>
<evidence type="ECO:0000313" key="3">
    <source>
        <dbReference type="Proteomes" id="UP000011761"/>
    </source>
</evidence>